<reference evidence="1 2" key="1">
    <citation type="journal article" date="2016" name="Nat. Commun.">
        <title>Extremotolerant tardigrade genome and improved radiotolerance of human cultured cells by tardigrade-unique protein.</title>
        <authorList>
            <person name="Hashimoto T."/>
            <person name="Horikawa D.D."/>
            <person name="Saito Y."/>
            <person name="Kuwahara H."/>
            <person name="Kozuka-Hata H."/>
            <person name="Shin-I T."/>
            <person name="Minakuchi Y."/>
            <person name="Ohishi K."/>
            <person name="Motoyama A."/>
            <person name="Aizu T."/>
            <person name="Enomoto A."/>
            <person name="Kondo K."/>
            <person name="Tanaka S."/>
            <person name="Hara Y."/>
            <person name="Koshikawa S."/>
            <person name="Sagara H."/>
            <person name="Miura T."/>
            <person name="Yokobori S."/>
            <person name="Miyagawa K."/>
            <person name="Suzuki Y."/>
            <person name="Kubo T."/>
            <person name="Oyama M."/>
            <person name="Kohara Y."/>
            <person name="Fujiyama A."/>
            <person name="Arakawa K."/>
            <person name="Katayama T."/>
            <person name="Toyoda A."/>
            <person name="Kunieda T."/>
        </authorList>
    </citation>
    <scope>NUCLEOTIDE SEQUENCE [LARGE SCALE GENOMIC DNA]</scope>
    <source>
        <strain evidence="1 2">YOKOZUNA-1</strain>
    </source>
</reference>
<name>A0A1D1VAR0_RAMVA</name>
<evidence type="ECO:0000313" key="1">
    <source>
        <dbReference type="EMBL" id="GAU97905.1"/>
    </source>
</evidence>
<dbReference type="EMBL" id="BDGG01000004">
    <property type="protein sequence ID" value="GAU97905.1"/>
    <property type="molecule type" value="Genomic_DNA"/>
</dbReference>
<sequence>MELHTEAVGGRKSGVGRLMTTEVDQCCPFILFIGSLLFLQFDVIFGTVLRRLDVEPPGESEVDVVAGVNKYVPYAFNVVRIIVIVRTSRCGYGSFVLVYCPSAPCSTYRFRKLSQDLTTPTL</sequence>
<accession>A0A1D1VAR0</accession>
<dbReference type="AlphaFoldDB" id="A0A1D1VAR0"/>
<organism evidence="1 2">
    <name type="scientific">Ramazzottius varieornatus</name>
    <name type="common">Water bear</name>
    <name type="synonym">Tardigrade</name>
    <dbReference type="NCBI Taxonomy" id="947166"/>
    <lineage>
        <taxon>Eukaryota</taxon>
        <taxon>Metazoa</taxon>
        <taxon>Ecdysozoa</taxon>
        <taxon>Tardigrada</taxon>
        <taxon>Eutardigrada</taxon>
        <taxon>Parachela</taxon>
        <taxon>Hypsibioidea</taxon>
        <taxon>Ramazzottiidae</taxon>
        <taxon>Ramazzottius</taxon>
    </lineage>
</organism>
<dbReference type="Proteomes" id="UP000186922">
    <property type="component" value="Unassembled WGS sequence"/>
</dbReference>
<keyword evidence="2" id="KW-1185">Reference proteome</keyword>
<gene>
    <name evidence="1" type="primary">RvY_09128-1</name>
    <name evidence="1" type="synonym">RvY_09128.1</name>
    <name evidence="1" type="ORF">RvY_09128</name>
</gene>
<comment type="caution">
    <text evidence="1">The sequence shown here is derived from an EMBL/GenBank/DDBJ whole genome shotgun (WGS) entry which is preliminary data.</text>
</comment>
<evidence type="ECO:0000313" key="2">
    <source>
        <dbReference type="Proteomes" id="UP000186922"/>
    </source>
</evidence>
<protein>
    <submittedName>
        <fullName evidence="1">Uncharacterized protein</fullName>
    </submittedName>
</protein>
<proteinExistence type="predicted"/>